<dbReference type="AlphaFoldDB" id="A0A397SNB9"/>
<dbReference type="GO" id="GO:0042357">
    <property type="term" value="P:thiamine diphosphate metabolic process"/>
    <property type="evidence" value="ECO:0007669"/>
    <property type="project" value="TreeGrafter"/>
</dbReference>
<dbReference type="STRING" id="658196.A0A397SNB9"/>
<dbReference type="Gene3D" id="2.40.320.10">
    <property type="entry name" value="Hypothetical Protein Pfu-838710-001"/>
    <property type="match status" value="1"/>
</dbReference>
<dbReference type="SUPFAM" id="SSF55154">
    <property type="entry name" value="CYTH-like phosphatases"/>
    <property type="match status" value="1"/>
</dbReference>
<gene>
    <name evidence="2" type="ORF">C1645_777820</name>
</gene>
<dbReference type="EMBL" id="QKYT01000322">
    <property type="protein sequence ID" value="RIA87182.1"/>
    <property type="molecule type" value="Genomic_DNA"/>
</dbReference>
<dbReference type="OrthoDB" id="442176at2759"/>
<dbReference type="Pfam" id="PF01928">
    <property type="entry name" value="CYTH"/>
    <property type="match status" value="1"/>
</dbReference>
<protein>
    <submittedName>
        <fullName evidence="2">CYTH-like domain-containing protein</fullName>
    </submittedName>
</protein>
<dbReference type="InterPro" id="IPR033469">
    <property type="entry name" value="CYTH-like_dom_sf"/>
</dbReference>
<dbReference type="InterPro" id="IPR023577">
    <property type="entry name" value="CYTH_domain"/>
</dbReference>
<reference evidence="2 3" key="1">
    <citation type="submission" date="2018-06" db="EMBL/GenBank/DDBJ databases">
        <title>Comparative genomics reveals the genomic features of Rhizophagus irregularis, R. cerebriforme, R. diaphanum and Gigaspora rosea, and their symbiotic lifestyle signature.</title>
        <authorList>
            <person name="Morin E."/>
            <person name="San Clemente H."/>
            <person name="Chen E.C.H."/>
            <person name="De La Providencia I."/>
            <person name="Hainaut M."/>
            <person name="Kuo A."/>
            <person name="Kohler A."/>
            <person name="Murat C."/>
            <person name="Tang N."/>
            <person name="Roy S."/>
            <person name="Loubradou J."/>
            <person name="Henrissat B."/>
            <person name="Grigoriev I.V."/>
            <person name="Corradi N."/>
            <person name="Roux C."/>
            <person name="Martin F.M."/>
        </authorList>
    </citation>
    <scope>NUCLEOTIDE SEQUENCE [LARGE SCALE GENOMIC DNA]</scope>
    <source>
        <strain evidence="2 3">DAOM 227022</strain>
    </source>
</reference>
<organism evidence="2 3">
    <name type="scientific">Glomus cerebriforme</name>
    <dbReference type="NCBI Taxonomy" id="658196"/>
    <lineage>
        <taxon>Eukaryota</taxon>
        <taxon>Fungi</taxon>
        <taxon>Fungi incertae sedis</taxon>
        <taxon>Mucoromycota</taxon>
        <taxon>Glomeromycotina</taxon>
        <taxon>Glomeromycetes</taxon>
        <taxon>Glomerales</taxon>
        <taxon>Glomeraceae</taxon>
        <taxon>Glomus</taxon>
    </lineage>
</organism>
<evidence type="ECO:0000313" key="3">
    <source>
        <dbReference type="Proteomes" id="UP000265703"/>
    </source>
</evidence>
<dbReference type="GO" id="GO:0000287">
    <property type="term" value="F:magnesium ion binding"/>
    <property type="evidence" value="ECO:0007669"/>
    <property type="project" value="TreeGrafter"/>
</dbReference>
<name>A0A397SNB9_9GLOM</name>
<dbReference type="GO" id="GO:0050333">
    <property type="term" value="F:thiamine triphosphate phosphatase activity"/>
    <property type="evidence" value="ECO:0007669"/>
    <property type="project" value="InterPro"/>
</dbReference>
<dbReference type="Proteomes" id="UP000265703">
    <property type="component" value="Unassembled WGS sequence"/>
</dbReference>
<accession>A0A397SNB9</accession>
<evidence type="ECO:0000259" key="1">
    <source>
        <dbReference type="Pfam" id="PF01928"/>
    </source>
</evidence>
<sequence length="271" mass="32482">MMNLYLKNIIKRSVLYIKNVIGQQRFYTDTQKNHFEVERKFKFDPSKVNLLEANRGKKPFDKVMFLSEKSFTDIYYDNLLDYPLTTNDIWLRQRDDKWECKTPVNLTASMDSYHELENTTLIKNFLDEKLKNNQAIKRQSENIPYYENKSFKEFLFKNYKLEPFCTITTQRRSYLINNKFTMVLDTADFGHSVGEIELIVESTDKVQDAEKRIAMFMKEHDWFFETEGVVMGKLMAYISRFNQNQWECMEKSNVVKRKLFPETLENIVTKT</sequence>
<evidence type="ECO:0000313" key="2">
    <source>
        <dbReference type="EMBL" id="RIA87182.1"/>
    </source>
</evidence>
<dbReference type="InterPro" id="IPR039582">
    <property type="entry name" value="THTPA"/>
</dbReference>
<feature type="domain" description="CYTH" evidence="1">
    <location>
        <begin position="35"/>
        <end position="212"/>
    </location>
</feature>
<dbReference type="PANTHER" id="PTHR14586">
    <property type="entry name" value="THIAMINE-TRIPHOSPHATASE"/>
    <property type="match status" value="1"/>
</dbReference>
<proteinExistence type="predicted"/>
<comment type="caution">
    <text evidence="2">The sequence shown here is derived from an EMBL/GenBank/DDBJ whole genome shotgun (WGS) entry which is preliminary data.</text>
</comment>
<dbReference type="PANTHER" id="PTHR14586:SF1">
    <property type="entry name" value="THIAMINE-TRIPHOSPHATASE"/>
    <property type="match status" value="1"/>
</dbReference>
<keyword evidence="3" id="KW-1185">Reference proteome</keyword>